<dbReference type="PANTHER" id="PTHR45961:SF7">
    <property type="entry name" value="DUAL SPECIFICITY PHOSPHATASE 28"/>
    <property type="match status" value="1"/>
</dbReference>
<dbReference type="Ensembl" id="ENSEBUT00000026481.1">
    <property type="protein sequence ID" value="ENSEBUP00000025905.1"/>
    <property type="gene ID" value="ENSEBUG00000015969.1"/>
</dbReference>
<proteinExistence type="inferred from homology"/>
<dbReference type="Proteomes" id="UP000694388">
    <property type="component" value="Unplaced"/>
</dbReference>
<dbReference type="AlphaFoldDB" id="A0A8C4RAJ5"/>
<feature type="domain" description="Tyrosine-protein phosphatase" evidence="4">
    <location>
        <begin position="17"/>
        <end position="145"/>
    </location>
</feature>
<dbReference type="GO" id="GO:0005737">
    <property type="term" value="C:cytoplasm"/>
    <property type="evidence" value="ECO:0007669"/>
    <property type="project" value="TreeGrafter"/>
</dbReference>
<dbReference type="InterPro" id="IPR029021">
    <property type="entry name" value="Prot-tyrosine_phosphatase-like"/>
</dbReference>
<evidence type="ECO:0000256" key="2">
    <source>
        <dbReference type="ARBA" id="ARBA00022801"/>
    </source>
</evidence>
<sequence>MVTFGEEGGFCKYRALHDVIFLLFVCLSVFPSVHLHEEAITLLLNITRQQPFPKVLLPGIRCIRVSLSDLPHEPLLEHLTPCVEAIEDEYRRGGCTLVYCKNARSRSASVCLAYLMHYEDLSLSDALQVRYQDPITPPMCKYIQFYPNFTQASIKQCQQPLRMGLYTSNKGHNWAIMVSGAI</sequence>
<accession>A0A8C4RAJ5</accession>
<evidence type="ECO:0000256" key="3">
    <source>
        <dbReference type="ARBA" id="ARBA00022912"/>
    </source>
</evidence>
<evidence type="ECO:0000256" key="1">
    <source>
        <dbReference type="ARBA" id="ARBA00008601"/>
    </source>
</evidence>
<dbReference type="InterPro" id="IPR020422">
    <property type="entry name" value="TYR_PHOSPHATASE_DUAL_dom"/>
</dbReference>
<dbReference type="Pfam" id="PF00782">
    <property type="entry name" value="DSPc"/>
    <property type="match status" value="1"/>
</dbReference>
<evidence type="ECO:0000313" key="6">
    <source>
        <dbReference type="Proteomes" id="UP000694388"/>
    </source>
</evidence>
<dbReference type="SUPFAM" id="SSF52799">
    <property type="entry name" value="(Phosphotyrosine protein) phosphatases II"/>
    <property type="match status" value="1"/>
</dbReference>
<dbReference type="GO" id="GO:0004721">
    <property type="term" value="F:phosphoprotein phosphatase activity"/>
    <property type="evidence" value="ECO:0007669"/>
    <property type="project" value="UniProtKB-KW"/>
</dbReference>
<keyword evidence="6" id="KW-1185">Reference proteome</keyword>
<dbReference type="InterPro" id="IPR000340">
    <property type="entry name" value="Dual-sp_phosphatase_cat-dom"/>
</dbReference>
<dbReference type="InterPro" id="IPR052103">
    <property type="entry name" value="Dual_spec_Phospatases"/>
</dbReference>
<protein>
    <submittedName>
        <fullName evidence="5">Dual specificity phosphatase 28</fullName>
    </submittedName>
</protein>
<dbReference type="PANTHER" id="PTHR45961">
    <property type="entry name" value="IP21249P"/>
    <property type="match status" value="1"/>
</dbReference>
<dbReference type="GeneTree" id="ENSGT00940000161528"/>
<evidence type="ECO:0000313" key="5">
    <source>
        <dbReference type="Ensembl" id="ENSEBUP00000025905.1"/>
    </source>
</evidence>
<reference evidence="5" key="1">
    <citation type="submission" date="2025-08" db="UniProtKB">
        <authorList>
            <consortium name="Ensembl"/>
        </authorList>
    </citation>
    <scope>IDENTIFICATION</scope>
</reference>
<dbReference type="Gene3D" id="3.90.190.10">
    <property type="entry name" value="Protein tyrosine phosphatase superfamily"/>
    <property type="match status" value="1"/>
</dbReference>
<dbReference type="SMART" id="SM00195">
    <property type="entry name" value="DSPc"/>
    <property type="match status" value="1"/>
</dbReference>
<comment type="similarity">
    <text evidence="1">Belongs to the protein-tyrosine phosphatase family. Non-receptor class dual specificity subfamily.</text>
</comment>
<keyword evidence="3" id="KW-0904">Protein phosphatase</keyword>
<evidence type="ECO:0000259" key="4">
    <source>
        <dbReference type="SMART" id="SM00195"/>
    </source>
</evidence>
<name>A0A8C4RAJ5_EPTBU</name>
<keyword evidence="2" id="KW-0378">Hydrolase</keyword>
<reference evidence="5" key="2">
    <citation type="submission" date="2025-09" db="UniProtKB">
        <authorList>
            <consortium name="Ensembl"/>
        </authorList>
    </citation>
    <scope>IDENTIFICATION</scope>
</reference>
<organism evidence="5 6">
    <name type="scientific">Eptatretus burgeri</name>
    <name type="common">Inshore hagfish</name>
    <dbReference type="NCBI Taxonomy" id="7764"/>
    <lineage>
        <taxon>Eukaryota</taxon>
        <taxon>Metazoa</taxon>
        <taxon>Chordata</taxon>
        <taxon>Craniata</taxon>
        <taxon>Vertebrata</taxon>
        <taxon>Cyclostomata</taxon>
        <taxon>Myxini</taxon>
        <taxon>Myxiniformes</taxon>
        <taxon>Myxinidae</taxon>
        <taxon>Eptatretinae</taxon>
        <taxon>Eptatretus</taxon>
    </lineage>
</organism>